<reference evidence="1 3" key="1">
    <citation type="journal article" date="2017" name="Infect. Immun.">
        <title>Characterization of the Pathogenicity of Streptococcus intermedius TYG1620 Isolated from a Human Brain Abscess Based on the Complete Genome Sequence with Transcriptome Analysis and Transposon Mutagenesis in a Murine Subcutaneous Abscess Model.</title>
        <authorList>
            <person name="Hasegawa N."/>
            <person name="Sekizuka T."/>
            <person name="Sugi Y."/>
            <person name="Kawakami N."/>
            <person name="Ogasawara Y."/>
            <person name="Kato K."/>
            <person name="Yamashita A."/>
            <person name="Takeuchi F."/>
            <person name="Kuroda M."/>
        </authorList>
    </citation>
    <scope>NUCLEOTIDE SEQUENCE [LARGE SCALE GENOMIC DNA]</scope>
    <source>
        <strain evidence="1 3">TYG1620</strain>
    </source>
</reference>
<gene>
    <name evidence="2" type="ORF">HXO88_01340</name>
    <name evidence="1" type="ORF">SITYG_17850</name>
</gene>
<protein>
    <recommendedName>
        <fullName evidence="5">Phage protein</fullName>
    </recommendedName>
</protein>
<organism evidence="2 4">
    <name type="scientific">Streptococcus intermedius</name>
    <dbReference type="NCBI Taxonomy" id="1338"/>
    <lineage>
        <taxon>Bacteria</taxon>
        <taxon>Bacillati</taxon>
        <taxon>Bacillota</taxon>
        <taxon>Bacilli</taxon>
        <taxon>Lactobacillales</taxon>
        <taxon>Streptococcaceae</taxon>
        <taxon>Streptococcus</taxon>
        <taxon>Streptococcus anginosus group</taxon>
    </lineage>
</organism>
<evidence type="ECO:0000313" key="1">
    <source>
        <dbReference type="EMBL" id="BAW17762.1"/>
    </source>
</evidence>
<proteinExistence type="predicted"/>
<dbReference type="STRING" id="1338.A6J72_06655"/>
<evidence type="ECO:0000313" key="4">
    <source>
        <dbReference type="Proteomes" id="UP000721045"/>
    </source>
</evidence>
<reference evidence="2" key="2">
    <citation type="submission" date="2020-04" db="EMBL/GenBank/DDBJ databases">
        <title>Deep metagenomics examines the oral microbiome during advanced dental caries in children, revealing novel taxa and co-occurrences with host molecules.</title>
        <authorList>
            <person name="Baker J.L."/>
            <person name="Morton J.T."/>
            <person name="Dinis M."/>
            <person name="Alvarez R."/>
            <person name="Tran N.C."/>
            <person name="Knight R."/>
            <person name="Edlund A."/>
        </authorList>
    </citation>
    <scope>NUCLEOTIDE SEQUENCE</scope>
    <source>
        <strain evidence="2">JCVI_23_bin.22</strain>
    </source>
</reference>
<dbReference type="EMBL" id="JABZYP010000003">
    <property type="protein sequence ID" value="MBF1712374.1"/>
    <property type="molecule type" value="Genomic_DNA"/>
</dbReference>
<evidence type="ECO:0000313" key="3">
    <source>
        <dbReference type="Proteomes" id="UP000217792"/>
    </source>
</evidence>
<evidence type="ECO:0000313" key="2">
    <source>
        <dbReference type="EMBL" id="MBF1712374.1"/>
    </source>
</evidence>
<sequence length="101" mass="11226">MADVFDYITDFFSGVTDSYVMIEKEIERAMVKGVLAPAKNLSINSIKSNTKQSMTTSGTAIKRSLNQVGEQLDGSMKGEFSSKVVRTLGEESKRYTKLFDK</sequence>
<name>A0A428ETX3_STRIT</name>
<accession>A0A428ETX3</accession>
<dbReference type="Proteomes" id="UP000721045">
    <property type="component" value="Unassembled WGS sequence"/>
</dbReference>
<dbReference type="AlphaFoldDB" id="A0A428ETX3"/>
<dbReference type="Proteomes" id="UP000217792">
    <property type="component" value="Chromosome"/>
</dbReference>
<evidence type="ECO:0008006" key="5">
    <source>
        <dbReference type="Google" id="ProtNLM"/>
    </source>
</evidence>
<dbReference type="EMBL" id="AP014880">
    <property type="protein sequence ID" value="BAW17762.1"/>
    <property type="molecule type" value="Genomic_DNA"/>
</dbReference>
<dbReference type="RefSeq" id="WP_009569488.1">
    <property type="nucleotide sequence ID" value="NZ_AP014880.1"/>
</dbReference>